<evidence type="ECO:0000313" key="2">
    <source>
        <dbReference type="EMBL" id="KAF1962286.1"/>
    </source>
</evidence>
<feature type="region of interest" description="Disordered" evidence="1">
    <location>
        <begin position="1"/>
        <end position="47"/>
    </location>
</feature>
<feature type="compositionally biased region" description="Basic residues" evidence="1">
    <location>
        <begin position="425"/>
        <end position="434"/>
    </location>
</feature>
<protein>
    <submittedName>
        <fullName evidence="2">Uncharacterized protein</fullName>
    </submittedName>
</protein>
<organism evidence="2 3">
    <name type="scientific">Byssothecium circinans</name>
    <dbReference type="NCBI Taxonomy" id="147558"/>
    <lineage>
        <taxon>Eukaryota</taxon>
        <taxon>Fungi</taxon>
        <taxon>Dikarya</taxon>
        <taxon>Ascomycota</taxon>
        <taxon>Pezizomycotina</taxon>
        <taxon>Dothideomycetes</taxon>
        <taxon>Pleosporomycetidae</taxon>
        <taxon>Pleosporales</taxon>
        <taxon>Massarineae</taxon>
        <taxon>Massarinaceae</taxon>
        <taxon>Byssothecium</taxon>
    </lineage>
</organism>
<feature type="compositionally biased region" description="Low complexity" evidence="1">
    <location>
        <begin position="144"/>
        <end position="155"/>
    </location>
</feature>
<name>A0A6A5UH87_9PLEO</name>
<evidence type="ECO:0000313" key="3">
    <source>
        <dbReference type="Proteomes" id="UP000800035"/>
    </source>
</evidence>
<feature type="region of interest" description="Disordered" evidence="1">
    <location>
        <begin position="115"/>
        <end position="173"/>
    </location>
</feature>
<feature type="compositionally biased region" description="Low complexity" evidence="1">
    <location>
        <begin position="300"/>
        <end position="326"/>
    </location>
</feature>
<dbReference type="EMBL" id="ML976979">
    <property type="protein sequence ID" value="KAF1962286.1"/>
    <property type="molecule type" value="Genomic_DNA"/>
</dbReference>
<evidence type="ECO:0000256" key="1">
    <source>
        <dbReference type="SAM" id="MobiDB-lite"/>
    </source>
</evidence>
<keyword evidence="3" id="KW-1185">Reference proteome</keyword>
<dbReference type="Proteomes" id="UP000800035">
    <property type="component" value="Unassembled WGS sequence"/>
</dbReference>
<dbReference type="OrthoDB" id="3789154at2759"/>
<feature type="region of interest" description="Disordered" evidence="1">
    <location>
        <begin position="425"/>
        <end position="471"/>
    </location>
</feature>
<proteinExistence type="predicted"/>
<dbReference type="AlphaFoldDB" id="A0A6A5UH87"/>
<accession>A0A6A5UH87</accession>
<feature type="compositionally biased region" description="Polar residues" evidence="1">
    <location>
        <begin position="23"/>
        <end position="46"/>
    </location>
</feature>
<sequence>MAPRTETSPKRDSAASAPVQPAFTASNPPTMAAANGSQKPKNSSGYSAERLAAVAAFQAKKAAKPAQFSTTSVNEKNTLISAPTIAVTPINAVGASISSNSVSGAMATGTVFQPNVSGPTVSRPTESAIRPSRDTGVVRPSFTSAVPAPAPVSIAKPKRPAKAAKAGPPTRSDLDFAHGRREHESMLEFVDAARKVGGIREDILQQMSVPWQEKGELEMTWKEEDLLGKEYGIVRDAIMPLKQAEAIAAKKDAEQKAFLRRWANGEINEDGNELIDDVEVVEVRAKYNSTTAGRVIKKSVSLASPSHTSSPLSSRPLSSPTVVTSPMKKLAARKAALPMSAKPKPATPRKEKYSSSIPPLKELLHPVDGLPDYTEFNYNELAAICSERNLMAGGPTLEIRNRLILDDLYVKFNLEHKREFKTYKRGRKRERKTKAPVVPNAPVAGKMAKRKRDLEDGEEKTGGQLKKARAG</sequence>
<feature type="region of interest" description="Disordered" evidence="1">
    <location>
        <begin position="300"/>
        <end position="355"/>
    </location>
</feature>
<gene>
    <name evidence="2" type="ORF">CC80DRAFT_542602</name>
</gene>
<feature type="compositionally biased region" description="Polar residues" evidence="1">
    <location>
        <begin position="115"/>
        <end position="125"/>
    </location>
</feature>
<reference evidence="2" key="1">
    <citation type="journal article" date="2020" name="Stud. Mycol.">
        <title>101 Dothideomycetes genomes: a test case for predicting lifestyles and emergence of pathogens.</title>
        <authorList>
            <person name="Haridas S."/>
            <person name="Albert R."/>
            <person name="Binder M."/>
            <person name="Bloem J."/>
            <person name="Labutti K."/>
            <person name="Salamov A."/>
            <person name="Andreopoulos B."/>
            <person name="Baker S."/>
            <person name="Barry K."/>
            <person name="Bills G."/>
            <person name="Bluhm B."/>
            <person name="Cannon C."/>
            <person name="Castanera R."/>
            <person name="Culley D."/>
            <person name="Daum C."/>
            <person name="Ezra D."/>
            <person name="Gonzalez J."/>
            <person name="Henrissat B."/>
            <person name="Kuo A."/>
            <person name="Liang C."/>
            <person name="Lipzen A."/>
            <person name="Lutzoni F."/>
            <person name="Magnuson J."/>
            <person name="Mondo S."/>
            <person name="Nolan M."/>
            <person name="Ohm R."/>
            <person name="Pangilinan J."/>
            <person name="Park H.-J."/>
            <person name="Ramirez L."/>
            <person name="Alfaro M."/>
            <person name="Sun H."/>
            <person name="Tritt A."/>
            <person name="Yoshinaga Y."/>
            <person name="Zwiers L.-H."/>
            <person name="Turgeon B."/>
            <person name="Goodwin S."/>
            <person name="Spatafora J."/>
            <person name="Crous P."/>
            <person name="Grigoriev I."/>
        </authorList>
    </citation>
    <scope>NUCLEOTIDE SEQUENCE</scope>
    <source>
        <strain evidence="2">CBS 675.92</strain>
    </source>
</reference>